<dbReference type="SMART" id="SM00177">
    <property type="entry name" value="ARF"/>
    <property type="match status" value="1"/>
</dbReference>
<dbReference type="InterPro" id="IPR011992">
    <property type="entry name" value="EF-hand-dom_pair"/>
</dbReference>
<evidence type="ECO:0000256" key="6">
    <source>
        <dbReference type="ARBA" id="ARBA00023134"/>
    </source>
</evidence>
<feature type="coiled-coil region" evidence="7">
    <location>
        <begin position="181"/>
        <end position="267"/>
    </location>
</feature>
<keyword evidence="5 7" id="KW-0175">Coiled coil</keyword>
<feature type="compositionally biased region" description="Basic and acidic residues" evidence="8">
    <location>
        <begin position="108"/>
        <end position="123"/>
    </location>
</feature>
<keyword evidence="2" id="KW-0963">Cytoplasm</keyword>
<dbReference type="SMART" id="SM00174">
    <property type="entry name" value="RHO"/>
    <property type="match status" value="1"/>
</dbReference>
<dbReference type="SUPFAM" id="SSF47473">
    <property type="entry name" value="EF-hand"/>
    <property type="match status" value="1"/>
</dbReference>
<feature type="domain" description="EF-hand" evidence="9">
    <location>
        <begin position="52"/>
        <end position="87"/>
    </location>
</feature>
<dbReference type="Pfam" id="PF00071">
    <property type="entry name" value="Ras"/>
    <property type="match status" value="1"/>
</dbReference>
<dbReference type="PROSITE" id="PS51419">
    <property type="entry name" value="RAB"/>
    <property type="match status" value="1"/>
</dbReference>
<name>A0A0N7ZB85_SCYOL</name>
<organism evidence="10">
    <name type="scientific">Scylla olivacea</name>
    <name type="common">Orange mud crab</name>
    <name type="synonym">Cancer olivacea</name>
    <dbReference type="NCBI Taxonomy" id="85551"/>
    <lineage>
        <taxon>Eukaryota</taxon>
        <taxon>Metazoa</taxon>
        <taxon>Ecdysozoa</taxon>
        <taxon>Arthropoda</taxon>
        <taxon>Crustacea</taxon>
        <taxon>Multicrustacea</taxon>
        <taxon>Malacostraca</taxon>
        <taxon>Eumalacostraca</taxon>
        <taxon>Eucarida</taxon>
        <taxon>Decapoda</taxon>
        <taxon>Pleocyemata</taxon>
        <taxon>Brachyura</taxon>
        <taxon>Eubrachyura</taxon>
        <taxon>Portunoidea</taxon>
        <taxon>Portunidae</taxon>
        <taxon>Portuninae</taxon>
        <taxon>Scylla</taxon>
    </lineage>
</organism>
<evidence type="ECO:0000256" key="2">
    <source>
        <dbReference type="ARBA" id="ARBA00022490"/>
    </source>
</evidence>
<dbReference type="PROSITE" id="PS51417">
    <property type="entry name" value="ARF"/>
    <property type="match status" value="1"/>
</dbReference>
<dbReference type="AlphaFoldDB" id="A0A0N7ZB85"/>
<evidence type="ECO:0000256" key="1">
    <source>
        <dbReference type="ARBA" id="ARBA00004496"/>
    </source>
</evidence>
<dbReference type="PROSITE" id="PS51421">
    <property type="entry name" value="RAS"/>
    <property type="match status" value="1"/>
</dbReference>
<dbReference type="InterPro" id="IPR027417">
    <property type="entry name" value="P-loop_NTPase"/>
</dbReference>
<evidence type="ECO:0000256" key="7">
    <source>
        <dbReference type="SAM" id="Coils"/>
    </source>
</evidence>
<dbReference type="InterPro" id="IPR018247">
    <property type="entry name" value="EF_Hand_1_Ca_BS"/>
</dbReference>
<accession>A0A0N7ZB85</accession>
<feature type="compositionally biased region" description="Basic residues" evidence="8">
    <location>
        <begin position="398"/>
        <end position="409"/>
    </location>
</feature>
<evidence type="ECO:0000256" key="3">
    <source>
        <dbReference type="ARBA" id="ARBA00022741"/>
    </source>
</evidence>
<dbReference type="SMART" id="SM00173">
    <property type="entry name" value="RAS"/>
    <property type="match status" value="1"/>
</dbReference>
<proteinExistence type="predicted"/>
<dbReference type="InterPro" id="IPR005225">
    <property type="entry name" value="Small_GTP-bd"/>
</dbReference>
<evidence type="ECO:0000256" key="8">
    <source>
        <dbReference type="SAM" id="MobiDB-lite"/>
    </source>
</evidence>
<dbReference type="EMBL" id="GDRN01088007">
    <property type="protein sequence ID" value="JAI60944.1"/>
    <property type="molecule type" value="Transcribed_RNA"/>
</dbReference>
<dbReference type="InterPro" id="IPR001806">
    <property type="entry name" value="Small_GTPase"/>
</dbReference>
<dbReference type="Gene3D" id="3.40.50.300">
    <property type="entry name" value="P-loop containing nucleotide triphosphate hydrolases"/>
    <property type="match status" value="1"/>
</dbReference>
<evidence type="ECO:0000256" key="4">
    <source>
        <dbReference type="ARBA" id="ARBA00022837"/>
    </source>
</evidence>
<dbReference type="GO" id="GO:0005737">
    <property type="term" value="C:cytoplasm"/>
    <property type="evidence" value="ECO:0007669"/>
    <property type="project" value="UniProtKB-SubCell"/>
</dbReference>
<feature type="compositionally biased region" description="Low complexity" evidence="8">
    <location>
        <begin position="491"/>
        <end position="500"/>
    </location>
</feature>
<feature type="region of interest" description="Disordered" evidence="8">
    <location>
        <begin position="93"/>
        <end position="127"/>
    </location>
</feature>
<dbReference type="PROSITE" id="PS51420">
    <property type="entry name" value="RHO"/>
    <property type="match status" value="1"/>
</dbReference>
<dbReference type="GO" id="GO:0005525">
    <property type="term" value="F:GTP binding"/>
    <property type="evidence" value="ECO:0007669"/>
    <property type="project" value="UniProtKB-KW"/>
</dbReference>
<feature type="compositionally biased region" description="Basic and acidic residues" evidence="8">
    <location>
        <begin position="448"/>
        <end position="460"/>
    </location>
</feature>
<feature type="region of interest" description="Disordered" evidence="8">
    <location>
        <begin position="374"/>
        <end position="421"/>
    </location>
</feature>
<feature type="compositionally biased region" description="Polar residues" evidence="8">
    <location>
        <begin position="526"/>
        <end position="537"/>
    </location>
</feature>
<keyword evidence="3" id="KW-0547">Nucleotide-binding</keyword>
<sequence length="751" mass="84592">MNNNTMTTITTTTTTGVTASEQLRALFSACDKQGKGFIVREELRDLCSSLAIADEDSDVIFTDLDQDKDGKISYTEFSKGFIEFLHRDAEKTVKEASNGTNGAEEGEDSPKQTEGKEDYEQSERRRRASVHQAWSALTNNLPELSKSCLVTSKSGVQIKELLTDLQTSAPEDVTSRVSTVLSTLLQEIEQVQEHHKRLEVLYQKERQHHATALKSLESELEDQVAKVEQKAKMEARQESEEEKRQLQDQMEQEMAELQTHLRIFQKVDSWLKKEEEGGGDRVQEVRRKLEDAYHDNRTLNMTLHETTANLGLMRSDLAQMRLQYEEKCRELHNERETVLEYMHQYDHMKRQMELLHEANKRLQDTNDSMRSALETEWRHSPLTSRASSTRSNSLQRSKERRRSHSRSRSPHVPILSSQDSEGGLKYGIRRLMDDLDSGLSTLPDSAEDGPHSHDELKFSEPEGPMSLEEEICSLESRSPPITHAVDRALTHPASTPSSATPSPPPAHETGTPTLKSRRTRREGSDKNASSFEPQDNAQAKVASYEVVGPPERTYKVVFAGDAAVGKSTFIVRLCKGYFVNNIASTLGVDYKVKTLSVDEKNIAIQLWDTAGQERFRSITKTYFRRADGVLLLFDVTSERSFLNVRQWIQSIDDTCQTRVPLVLCGNKEDMRATAAAEGRSTVSLIEGEKLARDCGAFYIETSCKTGIGVMDALVQLARQMVTTEDVEIQTSALKVCAADQKRSCCGGRKDV</sequence>
<protein>
    <recommendedName>
        <fullName evidence="9">EF-hand domain-containing protein</fullName>
    </recommendedName>
</protein>
<comment type="subcellular location">
    <subcellularLocation>
        <location evidence="1">Cytoplasm</location>
    </subcellularLocation>
</comment>
<evidence type="ECO:0000313" key="10">
    <source>
        <dbReference type="EMBL" id="JAI60944.1"/>
    </source>
</evidence>
<dbReference type="PROSITE" id="PS50222">
    <property type="entry name" value="EF_HAND_2"/>
    <property type="match status" value="1"/>
</dbReference>
<dbReference type="SMART" id="SM00176">
    <property type="entry name" value="RAN"/>
    <property type="match status" value="1"/>
</dbReference>
<dbReference type="InterPro" id="IPR050227">
    <property type="entry name" value="Rab"/>
</dbReference>
<dbReference type="Pfam" id="PF13499">
    <property type="entry name" value="EF-hand_7"/>
    <property type="match status" value="1"/>
</dbReference>
<dbReference type="Gene3D" id="1.10.238.10">
    <property type="entry name" value="EF-hand"/>
    <property type="match status" value="1"/>
</dbReference>
<dbReference type="PRINTS" id="PR00449">
    <property type="entry name" value="RASTRNSFRMNG"/>
</dbReference>
<evidence type="ECO:0000259" key="9">
    <source>
        <dbReference type="PROSITE" id="PS50222"/>
    </source>
</evidence>
<feature type="compositionally biased region" description="Polar residues" evidence="8">
    <location>
        <begin position="381"/>
        <end position="395"/>
    </location>
</feature>
<dbReference type="GO" id="GO:0005509">
    <property type="term" value="F:calcium ion binding"/>
    <property type="evidence" value="ECO:0007669"/>
    <property type="project" value="InterPro"/>
</dbReference>
<dbReference type="SMART" id="SM00175">
    <property type="entry name" value="RAB"/>
    <property type="match status" value="1"/>
</dbReference>
<dbReference type="FunFam" id="3.40.50.300:FF:001348">
    <property type="entry name" value="Ras and EF-hand domain-containing protein"/>
    <property type="match status" value="1"/>
</dbReference>
<feature type="region of interest" description="Disordered" evidence="8">
    <location>
        <begin position="491"/>
        <end position="541"/>
    </location>
</feature>
<dbReference type="PANTHER" id="PTHR47977">
    <property type="entry name" value="RAS-RELATED PROTEIN RAB"/>
    <property type="match status" value="1"/>
</dbReference>
<reference evidence="10" key="1">
    <citation type="submission" date="2015-09" db="EMBL/GenBank/DDBJ databases">
        <title>Scylla olivacea transcriptome.</title>
        <authorList>
            <person name="Ikhwanuddin M."/>
        </authorList>
    </citation>
    <scope>NUCLEOTIDE SEQUENCE</scope>
</reference>
<keyword evidence="6" id="KW-0342">GTP-binding</keyword>
<dbReference type="CDD" id="cd00051">
    <property type="entry name" value="EFh"/>
    <property type="match status" value="1"/>
</dbReference>
<dbReference type="PROSITE" id="PS00018">
    <property type="entry name" value="EF_HAND_1"/>
    <property type="match status" value="1"/>
</dbReference>
<dbReference type="SUPFAM" id="SSF52540">
    <property type="entry name" value="P-loop containing nucleoside triphosphate hydrolases"/>
    <property type="match status" value="1"/>
</dbReference>
<dbReference type="GO" id="GO:0003924">
    <property type="term" value="F:GTPase activity"/>
    <property type="evidence" value="ECO:0007669"/>
    <property type="project" value="InterPro"/>
</dbReference>
<dbReference type="SMART" id="SM00054">
    <property type="entry name" value="EFh"/>
    <property type="match status" value="2"/>
</dbReference>
<keyword evidence="4" id="KW-0106">Calcium</keyword>
<feature type="region of interest" description="Disordered" evidence="8">
    <location>
        <begin position="437"/>
        <end position="461"/>
    </location>
</feature>
<evidence type="ECO:0000256" key="5">
    <source>
        <dbReference type="ARBA" id="ARBA00023054"/>
    </source>
</evidence>
<dbReference type="NCBIfam" id="TIGR00231">
    <property type="entry name" value="small_GTP"/>
    <property type="match status" value="1"/>
</dbReference>
<dbReference type="InterPro" id="IPR002048">
    <property type="entry name" value="EF_hand_dom"/>
</dbReference>
<dbReference type="CDD" id="cd00154">
    <property type="entry name" value="Rab"/>
    <property type="match status" value="1"/>
</dbReference>